<organism evidence="2 3">
    <name type="scientific">Deinococcus hopiensis KR-140</name>
    <dbReference type="NCBI Taxonomy" id="695939"/>
    <lineage>
        <taxon>Bacteria</taxon>
        <taxon>Thermotogati</taxon>
        <taxon>Deinococcota</taxon>
        <taxon>Deinococci</taxon>
        <taxon>Deinococcales</taxon>
        <taxon>Deinococcaceae</taxon>
        <taxon>Deinococcus</taxon>
    </lineage>
</organism>
<dbReference type="STRING" id="695939.SAMN00790413_06655"/>
<keyword evidence="1" id="KW-1133">Transmembrane helix</keyword>
<evidence type="ECO:0000313" key="2">
    <source>
        <dbReference type="EMBL" id="SMB78429.1"/>
    </source>
</evidence>
<dbReference type="Proteomes" id="UP000192582">
    <property type="component" value="Unassembled WGS sequence"/>
</dbReference>
<keyword evidence="1" id="KW-0812">Transmembrane</keyword>
<keyword evidence="3" id="KW-1185">Reference proteome</keyword>
<feature type="transmembrane region" description="Helical" evidence="1">
    <location>
        <begin position="7"/>
        <end position="30"/>
    </location>
</feature>
<accession>A0A1W1UBJ2</accession>
<gene>
    <name evidence="2" type="ORF">SAMN00790413_06655</name>
</gene>
<proteinExistence type="predicted"/>
<dbReference type="EMBL" id="FWWU01000002">
    <property type="protein sequence ID" value="SMB78429.1"/>
    <property type="molecule type" value="Genomic_DNA"/>
</dbReference>
<name>A0A1W1UBJ2_9DEIO</name>
<evidence type="ECO:0000256" key="1">
    <source>
        <dbReference type="SAM" id="Phobius"/>
    </source>
</evidence>
<keyword evidence="1" id="KW-0472">Membrane</keyword>
<protein>
    <submittedName>
        <fullName evidence="2">Uncharacterized protein</fullName>
    </submittedName>
</protein>
<reference evidence="2 3" key="1">
    <citation type="submission" date="2017-04" db="EMBL/GenBank/DDBJ databases">
        <authorList>
            <person name="Afonso C.L."/>
            <person name="Miller P.J."/>
            <person name="Scott M.A."/>
            <person name="Spackman E."/>
            <person name="Goraichik I."/>
            <person name="Dimitrov K.M."/>
            <person name="Suarez D.L."/>
            <person name="Swayne D.E."/>
        </authorList>
    </citation>
    <scope>NUCLEOTIDE SEQUENCE [LARGE SCALE GENOMIC DNA]</scope>
    <source>
        <strain evidence="2 3">KR-140</strain>
    </source>
</reference>
<dbReference type="AlphaFoldDB" id="A0A1W1UBJ2"/>
<evidence type="ECO:0000313" key="3">
    <source>
        <dbReference type="Proteomes" id="UP000192582"/>
    </source>
</evidence>
<sequence>MRQKSDGFALVLVIVYVLLTIGVIIATLSITTLGSSGGVQSGKESYQAFASAESGISSFIPRVKESGFTGTVYEIDCWVQGNNPKWSDGSNVTVDGGNTCASTATENVPLMNLTSSNTGQRVEVKVVKVDVAASRLTIMAKGQTGSSSNAATAKITQNVLLSKPAFLNIAAPAGLTSCPSLNTGGTSEVFGVGSENTGLVAYTTSTGASTTTLNISPKLSDGLPLDQGSFISIGGATYRVTKLTPLASPLVGTQLTVIPPASTGTALTGTLSLIPIAFRGPQGGNGYIAEPSLPTGTYRIPVSDPTSVFAGDTLYVDSGGRTYSMTVVGRAVVPATTPATFEPSVGFINGDLTQGYVDVTLGASGAGAFAYGTSTSNFGQQLPSTDSRTPLPLTVSVLNSLPVGAPMRRYIPSVMSAGSINSVSGTNRLAIGSDFGGASRVSPAAIAGSTAVNCGVNEALFKQVFNRTKADFLSLVPTTPSPSNVLTSVSRPLDKNIYWLGSTAKSNGSIIVSNSTYSLNSNDLCGQGILVVNGNLDLGGTGNRNGNTCGSSSDGSPDGFNGILYVMGNLKSQGNPNIKGAVIVEGNVNVQATTTNGGMRINYSPLAVLSAARNLSPLNFTLESGSWNQQ</sequence>